<protein>
    <submittedName>
        <fullName evidence="1">Uncharacterized protein</fullName>
    </submittedName>
</protein>
<evidence type="ECO:0000313" key="2">
    <source>
        <dbReference type="Proteomes" id="UP001576774"/>
    </source>
</evidence>
<name>A0ABV4XI59_9CYAN</name>
<accession>A0ABV4XI59</accession>
<dbReference type="RefSeq" id="WP_413274757.1">
    <property type="nucleotide sequence ID" value="NZ_JBHFNQ010000245.1"/>
</dbReference>
<organism evidence="1 2">
    <name type="scientific">Floridaenema aerugineum BLCC-F46</name>
    <dbReference type="NCBI Taxonomy" id="3153654"/>
    <lineage>
        <taxon>Bacteria</taxon>
        <taxon>Bacillati</taxon>
        <taxon>Cyanobacteriota</taxon>
        <taxon>Cyanophyceae</taxon>
        <taxon>Oscillatoriophycideae</taxon>
        <taxon>Aerosakkonematales</taxon>
        <taxon>Aerosakkonemataceae</taxon>
        <taxon>Floridanema</taxon>
        <taxon>Floridanema aerugineum</taxon>
    </lineage>
</organism>
<sequence>MDNESEDVSEPPLLRTSEIRLIHWESQKGKEQGSRSIFSGLLSVTLKLGGEHHPNRTNQRL</sequence>
<evidence type="ECO:0000313" key="1">
    <source>
        <dbReference type="EMBL" id="MFB2881788.1"/>
    </source>
</evidence>
<proteinExistence type="predicted"/>
<keyword evidence="2" id="KW-1185">Reference proteome</keyword>
<comment type="caution">
    <text evidence="1">The sequence shown here is derived from an EMBL/GenBank/DDBJ whole genome shotgun (WGS) entry which is preliminary data.</text>
</comment>
<dbReference type="EMBL" id="JBHFNQ010000245">
    <property type="protein sequence ID" value="MFB2881788.1"/>
    <property type="molecule type" value="Genomic_DNA"/>
</dbReference>
<reference evidence="1 2" key="1">
    <citation type="submission" date="2024-09" db="EMBL/GenBank/DDBJ databases">
        <title>Floridaenema gen nov. (Aerosakkonemataceae, Aerosakkonematales ord. nov., Cyanobacteria) from benthic tropical and subtropical fresh waters, with the description of four new species.</title>
        <authorList>
            <person name="Moretto J.A."/>
            <person name="Berthold D.E."/>
            <person name="Lefler F.W."/>
            <person name="Huang I.-S."/>
            <person name="Laughinghouse H. IV."/>
        </authorList>
    </citation>
    <scope>NUCLEOTIDE SEQUENCE [LARGE SCALE GENOMIC DNA]</scope>
    <source>
        <strain evidence="1 2">BLCC-F46</strain>
    </source>
</reference>
<dbReference type="Proteomes" id="UP001576774">
    <property type="component" value="Unassembled WGS sequence"/>
</dbReference>
<gene>
    <name evidence="1" type="ORF">ACE1CC_33470</name>
</gene>